<dbReference type="InterPro" id="IPR010512">
    <property type="entry name" value="DUF1091"/>
</dbReference>
<name>A0A1J1HHP6_9DIPT</name>
<dbReference type="Pfam" id="PF06477">
    <property type="entry name" value="DUF1091"/>
    <property type="match status" value="1"/>
</dbReference>
<evidence type="ECO:0000313" key="1">
    <source>
        <dbReference type="EMBL" id="CRK87411.1"/>
    </source>
</evidence>
<dbReference type="Proteomes" id="UP000183832">
    <property type="component" value="Unassembled WGS sequence"/>
</dbReference>
<accession>A0A1J1HHP6</accession>
<keyword evidence="2" id="KW-1185">Reference proteome</keyword>
<organism evidence="1 2">
    <name type="scientific">Clunio marinus</name>
    <dbReference type="NCBI Taxonomy" id="568069"/>
    <lineage>
        <taxon>Eukaryota</taxon>
        <taxon>Metazoa</taxon>
        <taxon>Ecdysozoa</taxon>
        <taxon>Arthropoda</taxon>
        <taxon>Hexapoda</taxon>
        <taxon>Insecta</taxon>
        <taxon>Pterygota</taxon>
        <taxon>Neoptera</taxon>
        <taxon>Endopterygota</taxon>
        <taxon>Diptera</taxon>
        <taxon>Nematocera</taxon>
        <taxon>Chironomoidea</taxon>
        <taxon>Chironomidae</taxon>
        <taxon>Clunio</taxon>
    </lineage>
</organism>
<dbReference type="EMBL" id="CVRI01000004">
    <property type="protein sequence ID" value="CRK87411.1"/>
    <property type="molecule type" value="Genomic_DNA"/>
</dbReference>
<protein>
    <submittedName>
        <fullName evidence="1">CLUMA_CG001213, isoform A</fullName>
    </submittedName>
</protein>
<sequence length="115" mass="13733">MRKIVQDLCKFLNLQKGNRLVRTIFEKFKGDKRIPKSCPIEPGCYFANDIIFDGNSTLVQNVDELKTMTDYHFGTKTKGKMNYFFKLRVYVDFKDRLKWQKEQLINKTKTQKKKI</sequence>
<reference evidence="1 2" key="1">
    <citation type="submission" date="2015-04" db="EMBL/GenBank/DDBJ databases">
        <authorList>
            <person name="Syromyatnikov M.Y."/>
            <person name="Popov V.N."/>
        </authorList>
    </citation>
    <scope>NUCLEOTIDE SEQUENCE [LARGE SCALE GENOMIC DNA]</scope>
</reference>
<gene>
    <name evidence="1" type="ORF">CLUMA_CG001213</name>
</gene>
<proteinExistence type="predicted"/>
<evidence type="ECO:0000313" key="2">
    <source>
        <dbReference type="Proteomes" id="UP000183832"/>
    </source>
</evidence>
<dbReference type="AlphaFoldDB" id="A0A1J1HHP6"/>